<dbReference type="AlphaFoldDB" id="A0A5B8I7Y6"/>
<dbReference type="RefSeq" id="WP_146363538.1">
    <property type="nucleotide sequence ID" value="NZ_CP042261.1"/>
</dbReference>
<dbReference type="SUPFAM" id="SSF53474">
    <property type="entry name" value="alpha/beta-Hydrolases"/>
    <property type="match status" value="1"/>
</dbReference>
<dbReference type="EMBL" id="CP042261">
    <property type="protein sequence ID" value="QDY68676.1"/>
    <property type="molecule type" value="Genomic_DNA"/>
</dbReference>
<dbReference type="Pfam" id="PF09994">
    <property type="entry name" value="T6SS_Tle1-like_cat"/>
    <property type="match status" value="1"/>
</dbReference>
<keyword evidence="3" id="KW-1185">Reference proteome</keyword>
<dbReference type="InterPro" id="IPR029058">
    <property type="entry name" value="AB_hydrolase_fold"/>
</dbReference>
<evidence type="ECO:0000313" key="2">
    <source>
        <dbReference type="EMBL" id="QDY68676.1"/>
    </source>
</evidence>
<dbReference type="KEGG" id="lit:FPZ52_02920"/>
<dbReference type="Proteomes" id="UP000318483">
    <property type="component" value="Chromosome"/>
</dbReference>
<organism evidence="2 3">
    <name type="scientific">Qingshengfaniella alkalisoli</name>
    <dbReference type="NCBI Taxonomy" id="2599296"/>
    <lineage>
        <taxon>Bacteria</taxon>
        <taxon>Pseudomonadati</taxon>
        <taxon>Pseudomonadota</taxon>
        <taxon>Alphaproteobacteria</taxon>
        <taxon>Rhodobacterales</taxon>
        <taxon>Paracoccaceae</taxon>
        <taxon>Qingshengfaniella</taxon>
    </lineage>
</organism>
<protein>
    <submittedName>
        <fullName evidence="2">DUF2235 domain-containing protein</fullName>
    </submittedName>
</protein>
<sequence length="339" mass="38038">MNRLVRFVRRLLGPLTHVAEQPHKVLGARDHVVLMDGTTSTLEPGFETNIGLIRNLLMQLPAAERPVIYYRPGLQWGEVWRERLNVLTGHGVNDQIRETYGALAARYRPGDRIFLFGYSRGAFAVRSLAGIINLLGLLDPVHATESNLRDLYRHYVNDPTSDAARAFVERTCQPGVQIEMVGVFDTVKALGWRLPGIWRLTEKRYAFHSSHLGATAKHGFHALARDETREAYAPVMWTTQDDYAGHVEQVWFRGNHGDIGGHIDGMTATRPLSNIPLVWMLEQAEGAGLSLPDGWRAQFPRDAGAPSIGYPGPWDKLFVLRRARVIGADPSERLHETAR</sequence>
<dbReference type="PANTHER" id="PTHR33840">
    <property type="match status" value="1"/>
</dbReference>
<evidence type="ECO:0000313" key="3">
    <source>
        <dbReference type="Proteomes" id="UP000318483"/>
    </source>
</evidence>
<dbReference type="OrthoDB" id="4378831at2"/>
<gene>
    <name evidence="2" type="ORF">FPZ52_02920</name>
</gene>
<reference evidence="2 3" key="1">
    <citation type="submission" date="2019-07" db="EMBL/GenBank/DDBJ databases">
        <title>Litoreibacter alkalisoli sp. nov., isolated from saline-alkaline soil.</title>
        <authorList>
            <person name="Wang S."/>
            <person name="Xu L."/>
            <person name="Xing Y.-T."/>
            <person name="Sun J.-Q."/>
        </authorList>
    </citation>
    <scope>NUCLEOTIDE SEQUENCE [LARGE SCALE GENOMIC DNA]</scope>
    <source>
        <strain evidence="2 3">LN3S51</strain>
    </source>
</reference>
<feature type="domain" description="T6SS Phospholipase effector Tle1-like catalytic" evidence="1">
    <location>
        <begin position="30"/>
        <end position="283"/>
    </location>
</feature>
<evidence type="ECO:0000259" key="1">
    <source>
        <dbReference type="Pfam" id="PF09994"/>
    </source>
</evidence>
<dbReference type="InterPro" id="IPR018712">
    <property type="entry name" value="Tle1-like_cat"/>
</dbReference>
<proteinExistence type="predicted"/>
<name>A0A5B8I7Y6_9RHOB</name>
<accession>A0A5B8I7Y6</accession>
<dbReference type="PANTHER" id="PTHR33840:SF1">
    <property type="entry name" value="TLE1 PHOSPHOLIPASE DOMAIN-CONTAINING PROTEIN"/>
    <property type="match status" value="1"/>
</dbReference>